<protein>
    <submittedName>
        <fullName evidence="2">Uncharacterized protein</fullName>
    </submittedName>
</protein>
<dbReference type="STRING" id="1128398.Curi_c06660"/>
<dbReference type="HOGENOM" id="CLU_1003615_0_0_9"/>
<dbReference type="EMBL" id="CP003326">
    <property type="protein sequence ID" value="AFS77739.1"/>
    <property type="molecule type" value="Genomic_DNA"/>
</dbReference>
<sequence length="277" mass="32087">MGLIELIVMAMFDVVQYIILSGKLVHDRDVYTSKLNRLLLCICFLGFSLSIGFSSYLLDGKYNIFVSGPLLMFMTFLIYRRKIRDTIYVYGITSIMMIIIQLSVPVLLRMVSVELEFNFKSGLLAQTVTLFLAIIIALYVPVNSMFKYVIKGNKVFKFLGLNVFIILVSLLMYWYIDIDTILKNIAIVSIVLIWTILVNFIILKNSLKNEIKEHNLKAYESYLPAIDELIKDVRKKQHECDNHIQKLRMLAITGEENEEIIDSDIIKKEDMKRNSIE</sequence>
<dbReference type="RefSeq" id="WP_014966876.1">
    <property type="nucleotide sequence ID" value="NC_018664.1"/>
</dbReference>
<keyword evidence="1" id="KW-0812">Transmembrane</keyword>
<feature type="transmembrane region" description="Helical" evidence="1">
    <location>
        <begin position="181"/>
        <end position="203"/>
    </location>
</feature>
<proteinExistence type="predicted"/>
<keyword evidence="1" id="KW-1133">Transmembrane helix</keyword>
<feature type="transmembrane region" description="Helical" evidence="1">
    <location>
        <begin position="87"/>
        <end position="111"/>
    </location>
</feature>
<dbReference type="AlphaFoldDB" id="K0AWX6"/>
<feature type="transmembrane region" description="Helical" evidence="1">
    <location>
        <begin position="155"/>
        <end position="175"/>
    </location>
</feature>
<reference evidence="2 3" key="1">
    <citation type="journal article" date="2012" name="PLoS ONE">
        <title>The purine-utilizing bacterium Clostridium acidurici 9a: a genome-guided metabolic reconsideration.</title>
        <authorList>
            <person name="Hartwich K."/>
            <person name="Poehlein A."/>
            <person name="Daniel R."/>
        </authorList>
    </citation>
    <scope>NUCLEOTIDE SEQUENCE [LARGE SCALE GENOMIC DNA]</scope>
    <source>
        <strain evidence="3">ATCC 7906 / DSM 604 / BCRC 14475 / CIP 104303 / KCTC 5404 / NCIMB 10678 / 9a</strain>
    </source>
</reference>
<gene>
    <name evidence="2" type="ordered locus">Curi_c06660</name>
</gene>
<dbReference type="Proteomes" id="UP000006094">
    <property type="component" value="Chromosome"/>
</dbReference>
<evidence type="ECO:0000256" key="1">
    <source>
        <dbReference type="SAM" id="Phobius"/>
    </source>
</evidence>
<accession>K0AWX6</accession>
<name>K0AWX6_GOTA9</name>
<feature type="transmembrane region" description="Helical" evidence="1">
    <location>
        <begin position="38"/>
        <end position="58"/>
    </location>
</feature>
<organism evidence="2 3">
    <name type="scientific">Gottschalkia acidurici (strain ATCC 7906 / DSM 604 / BCRC 14475 / CIP 104303 / KCTC 5404 / NCIMB 10678 / 9a)</name>
    <name type="common">Clostridium acidurici</name>
    <dbReference type="NCBI Taxonomy" id="1128398"/>
    <lineage>
        <taxon>Bacteria</taxon>
        <taxon>Bacillati</taxon>
        <taxon>Bacillota</taxon>
        <taxon>Tissierellia</taxon>
        <taxon>Tissierellales</taxon>
        <taxon>Gottschalkiaceae</taxon>
        <taxon>Gottschalkia</taxon>
    </lineage>
</organism>
<evidence type="ECO:0000313" key="3">
    <source>
        <dbReference type="Proteomes" id="UP000006094"/>
    </source>
</evidence>
<keyword evidence="1" id="KW-0472">Membrane</keyword>
<feature type="transmembrane region" description="Helical" evidence="1">
    <location>
        <begin position="123"/>
        <end position="143"/>
    </location>
</feature>
<evidence type="ECO:0000313" key="2">
    <source>
        <dbReference type="EMBL" id="AFS77739.1"/>
    </source>
</evidence>
<feature type="transmembrane region" description="Helical" evidence="1">
    <location>
        <begin position="6"/>
        <end position="26"/>
    </location>
</feature>
<feature type="transmembrane region" description="Helical" evidence="1">
    <location>
        <begin position="64"/>
        <end position="80"/>
    </location>
</feature>
<dbReference type="KEGG" id="cad:Curi_c06660"/>
<keyword evidence="3" id="KW-1185">Reference proteome</keyword>
<dbReference type="eggNOG" id="COG3290">
    <property type="taxonomic scope" value="Bacteria"/>
</dbReference>